<accession>A0ABS1H8T7</accession>
<proteinExistence type="predicted"/>
<dbReference type="Proteomes" id="UP000618943">
    <property type="component" value="Unassembled WGS sequence"/>
</dbReference>
<dbReference type="EMBL" id="JAEOAH010000020">
    <property type="protein sequence ID" value="MBK3495829.1"/>
    <property type="molecule type" value="Genomic_DNA"/>
</dbReference>
<organism evidence="1 2">
    <name type="scientific">Viridibacillus soli</name>
    <dbReference type="NCBI Taxonomy" id="2798301"/>
    <lineage>
        <taxon>Bacteria</taxon>
        <taxon>Bacillati</taxon>
        <taxon>Bacillota</taxon>
        <taxon>Bacilli</taxon>
        <taxon>Bacillales</taxon>
        <taxon>Caryophanaceae</taxon>
        <taxon>Viridibacillus</taxon>
    </lineage>
</organism>
<keyword evidence="2" id="KW-1185">Reference proteome</keyword>
<sequence length="123" mass="13401">MSLKNQSLMNSFLNKGVFEEFVFDENTHLDVKTLIPEITNRLDLNSAEEGFLETIIANASEIQQPTPNNSGIQPLMSVTHGSIWVKLTMSNDDVKLYLFTAAGVGPTAMYDALVGLVSIIGPA</sequence>
<comment type="caution">
    <text evidence="1">The sequence shown here is derived from an EMBL/GenBank/DDBJ whole genome shotgun (WGS) entry which is preliminary data.</text>
</comment>
<name>A0ABS1H8T7_9BACL</name>
<reference evidence="1 2" key="1">
    <citation type="submission" date="2020-12" db="EMBL/GenBank/DDBJ databases">
        <title>YIM B01967 draft genome.</title>
        <authorList>
            <person name="Yan X."/>
        </authorList>
    </citation>
    <scope>NUCLEOTIDE SEQUENCE [LARGE SCALE GENOMIC DNA]</scope>
    <source>
        <strain evidence="1 2">YIM B01967</strain>
    </source>
</reference>
<evidence type="ECO:0000313" key="2">
    <source>
        <dbReference type="Proteomes" id="UP000618943"/>
    </source>
</evidence>
<protein>
    <submittedName>
        <fullName evidence="1">Uncharacterized protein</fullName>
    </submittedName>
</protein>
<evidence type="ECO:0000313" key="1">
    <source>
        <dbReference type="EMBL" id="MBK3495829.1"/>
    </source>
</evidence>
<gene>
    <name evidence="1" type="ORF">JFL43_13370</name>
</gene>